<feature type="compositionally biased region" description="Polar residues" evidence="1">
    <location>
        <begin position="60"/>
        <end position="70"/>
    </location>
</feature>
<protein>
    <submittedName>
        <fullName evidence="2">Uncharacterized protein</fullName>
    </submittedName>
</protein>
<organism evidence="2 3">
    <name type="scientific">Durusdinium trenchii</name>
    <dbReference type="NCBI Taxonomy" id="1381693"/>
    <lineage>
        <taxon>Eukaryota</taxon>
        <taxon>Sar</taxon>
        <taxon>Alveolata</taxon>
        <taxon>Dinophyceae</taxon>
        <taxon>Suessiales</taxon>
        <taxon>Symbiodiniaceae</taxon>
        <taxon>Durusdinium</taxon>
    </lineage>
</organism>
<accession>A0ABP0M633</accession>
<reference evidence="2 3" key="1">
    <citation type="submission" date="2024-02" db="EMBL/GenBank/DDBJ databases">
        <authorList>
            <person name="Chen Y."/>
            <person name="Shah S."/>
            <person name="Dougan E. K."/>
            <person name="Thang M."/>
            <person name="Chan C."/>
        </authorList>
    </citation>
    <scope>NUCLEOTIDE SEQUENCE [LARGE SCALE GENOMIC DNA]</scope>
</reference>
<evidence type="ECO:0000256" key="1">
    <source>
        <dbReference type="SAM" id="MobiDB-lite"/>
    </source>
</evidence>
<dbReference type="Proteomes" id="UP001642464">
    <property type="component" value="Unassembled WGS sequence"/>
</dbReference>
<evidence type="ECO:0000313" key="2">
    <source>
        <dbReference type="EMBL" id="CAK9046204.1"/>
    </source>
</evidence>
<sequence length="102" mass="11281">MHVEKICGAVESCRIDTSAQLSPQISKPREEKRHRKRRLLDVSKASLNCASMAMSEADGHQNSMMNSKPTANPIPFVQGPLHGGREGTDKKLVLLYHKTSVL</sequence>
<proteinExistence type="predicted"/>
<name>A0ABP0M633_9DINO</name>
<feature type="region of interest" description="Disordered" evidence="1">
    <location>
        <begin position="56"/>
        <end position="83"/>
    </location>
</feature>
<gene>
    <name evidence="2" type="ORF">SCF082_LOCUS26035</name>
</gene>
<dbReference type="EMBL" id="CAXAMM010019668">
    <property type="protein sequence ID" value="CAK9046204.1"/>
    <property type="molecule type" value="Genomic_DNA"/>
</dbReference>
<evidence type="ECO:0000313" key="3">
    <source>
        <dbReference type="Proteomes" id="UP001642464"/>
    </source>
</evidence>
<feature type="region of interest" description="Disordered" evidence="1">
    <location>
        <begin position="18"/>
        <end position="37"/>
    </location>
</feature>
<comment type="caution">
    <text evidence="2">The sequence shown here is derived from an EMBL/GenBank/DDBJ whole genome shotgun (WGS) entry which is preliminary data.</text>
</comment>
<keyword evidence="3" id="KW-1185">Reference proteome</keyword>